<dbReference type="InterPro" id="IPR013955">
    <property type="entry name" value="Rep_factor-A_C"/>
</dbReference>
<dbReference type="Gramene" id="Psat06G0356200-T1">
    <property type="protein sequence ID" value="KAI5397787.1"/>
    <property type="gene ID" value="KIW84_063562"/>
</dbReference>
<feature type="domain" description="Replication factor A C-terminal" evidence="1">
    <location>
        <begin position="30"/>
        <end position="101"/>
    </location>
</feature>
<comment type="caution">
    <text evidence="2">The sequence shown here is derived from an EMBL/GenBank/DDBJ whole genome shotgun (WGS) entry which is preliminary data.</text>
</comment>
<dbReference type="AlphaFoldDB" id="A0A9D4WA64"/>
<evidence type="ECO:0000313" key="3">
    <source>
        <dbReference type="Proteomes" id="UP001058974"/>
    </source>
</evidence>
<dbReference type="Proteomes" id="UP001058974">
    <property type="component" value="Chromosome 6"/>
</dbReference>
<dbReference type="InterPro" id="IPR012340">
    <property type="entry name" value="NA-bd_OB-fold"/>
</dbReference>
<gene>
    <name evidence="2" type="ORF">KIW84_063562</name>
</gene>
<keyword evidence="3" id="KW-1185">Reference proteome</keyword>
<reference evidence="2 3" key="1">
    <citation type="journal article" date="2022" name="Nat. Genet.">
        <title>Improved pea reference genome and pan-genome highlight genomic features and evolutionary characteristics.</title>
        <authorList>
            <person name="Yang T."/>
            <person name="Liu R."/>
            <person name="Luo Y."/>
            <person name="Hu S."/>
            <person name="Wang D."/>
            <person name="Wang C."/>
            <person name="Pandey M.K."/>
            <person name="Ge S."/>
            <person name="Xu Q."/>
            <person name="Li N."/>
            <person name="Li G."/>
            <person name="Huang Y."/>
            <person name="Saxena R.K."/>
            <person name="Ji Y."/>
            <person name="Li M."/>
            <person name="Yan X."/>
            <person name="He Y."/>
            <person name="Liu Y."/>
            <person name="Wang X."/>
            <person name="Xiang C."/>
            <person name="Varshney R.K."/>
            <person name="Ding H."/>
            <person name="Gao S."/>
            <person name="Zong X."/>
        </authorList>
    </citation>
    <scope>NUCLEOTIDE SEQUENCE [LARGE SCALE GENOMIC DNA]</scope>
    <source>
        <strain evidence="2 3">cv. Zhongwan 6</strain>
    </source>
</reference>
<dbReference type="Pfam" id="PF08646">
    <property type="entry name" value="Rep_fac-A_C"/>
    <property type="match status" value="1"/>
</dbReference>
<protein>
    <recommendedName>
        <fullName evidence="1">Replication factor A C-terminal domain-containing protein</fullName>
    </recommendedName>
</protein>
<accession>A0A9D4WA64</accession>
<evidence type="ECO:0000259" key="1">
    <source>
        <dbReference type="Pfam" id="PF08646"/>
    </source>
</evidence>
<sequence>MSVSHIIILQYETATVTVAKLEKFEAGKSGWYYQGCDQCTKRVTHKDGKFLCYANHETQKHVPRYKLEVHVVDSNHKAIFIFWDSDYAKLIGKSTNNLKTELVEAGEDDPLKFPYPLDSMLNKDLEIRIVYQPKYGRLVVVGFRYGEDSIKNLRDQFPT</sequence>
<dbReference type="Gene3D" id="2.40.50.140">
    <property type="entry name" value="Nucleic acid-binding proteins"/>
    <property type="match status" value="1"/>
</dbReference>
<name>A0A9D4WA64_PEA</name>
<proteinExistence type="predicted"/>
<dbReference type="SUPFAM" id="SSF50249">
    <property type="entry name" value="Nucleic acid-binding proteins"/>
    <property type="match status" value="1"/>
</dbReference>
<dbReference type="EMBL" id="JAMSHJ010000006">
    <property type="protein sequence ID" value="KAI5397787.1"/>
    <property type="molecule type" value="Genomic_DNA"/>
</dbReference>
<evidence type="ECO:0000313" key="2">
    <source>
        <dbReference type="EMBL" id="KAI5397787.1"/>
    </source>
</evidence>
<organism evidence="2 3">
    <name type="scientific">Pisum sativum</name>
    <name type="common">Garden pea</name>
    <name type="synonym">Lathyrus oleraceus</name>
    <dbReference type="NCBI Taxonomy" id="3888"/>
    <lineage>
        <taxon>Eukaryota</taxon>
        <taxon>Viridiplantae</taxon>
        <taxon>Streptophyta</taxon>
        <taxon>Embryophyta</taxon>
        <taxon>Tracheophyta</taxon>
        <taxon>Spermatophyta</taxon>
        <taxon>Magnoliopsida</taxon>
        <taxon>eudicotyledons</taxon>
        <taxon>Gunneridae</taxon>
        <taxon>Pentapetalae</taxon>
        <taxon>rosids</taxon>
        <taxon>fabids</taxon>
        <taxon>Fabales</taxon>
        <taxon>Fabaceae</taxon>
        <taxon>Papilionoideae</taxon>
        <taxon>50 kb inversion clade</taxon>
        <taxon>NPAAA clade</taxon>
        <taxon>Hologalegina</taxon>
        <taxon>IRL clade</taxon>
        <taxon>Fabeae</taxon>
        <taxon>Lathyrus</taxon>
    </lineage>
</organism>